<protein>
    <recommendedName>
        <fullName evidence="4">Methyltransferase domain-containing protein</fullName>
    </recommendedName>
</protein>
<comment type="caution">
    <text evidence="5">The sequence shown here is derived from an EMBL/GenBank/DDBJ whole genome shotgun (WGS) entry which is preliminary data.</text>
</comment>
<evidence type="ECO:0000313" key="5">
    <source>
        <dbReference type="EMBL" id="PIE34402.1"/>
    </source>
</evidence>
<dbReference type="GO" id="GO:0003676">
    <property type="term" value="F:nucleic acid binding"/>
    <property type="evidence" value="ECO:0007669"/>
    <property type="project" value="InterPro"/>
</dbReference>
<dbReference type="PRINTS" id="PR00507">
    <property type="entry name" value="N12N6MTFRASE"/>
</dbReference>
<evidence type="ECO:0000256" key="2">
    <source>
        <dbReference type="ARBA" id="ARBA00022679"/>
    </source>
</evidence>
<sequence length="452" mass="48540">MASGQATRKQLGAWYTPDVLIEAVLDGILAGIDLESRSAPPLRVLDPACGDGRFLAALAARSAGRRIELTGCDIDANALATARRRDDLRAIHANALDYDWGDTRFDLVIGNPPFLSQMSALTTRGGSSRHGGGPYADTAAEFLSLAVHLAKPEDGRIGLILPQSILGSRDAGRVRDDVADRSDLIWSWWSPEQADLFDASVHVCGLGFETSSSPQPHPPWTTVVTDRLGIPRLEMLATDGTIGDRATTNANFRDEYYALVPAVSDEADGPALITSGVIDPGRCWWGERPIRFARTRFDHPRVDLDQLHGRFSAWAARKLVPKVIVANQTRIVEAVADVAGAWLPGVPTTTVIPDHPNDVEPIAAVLTSPVASAWCWHHTAGTGLSPRAVRVTPGVIASVPWPRGDLSTAIAALRQGDVKACGRAVTAAYGIDDDALMTWWSDELPVSSRRPG</sequence>
<dbReference type="InterPro" id="IPR002052">
    <property type="entry name" value="DNA_methylase_N6_adenine_CS"/>
</dbReference>
<dbReference type="Pfam" id="PF13649">
    <property type="entry name" value="Methyltransf_25"/>
    <property type="match status" value="1"/>
</dbReference>
<dbReference type="PANTHER" id="PTHR33841">
    <property type="entry name" value="DNA METHYLTRANSFERASE YEEA-RELATED"/>
    <property type="match status" value="1"/>
</dbReference>
<dbReference type="PROSITE" id="PS00092">
    <property type="entry name" value="N6_MTASE"/>
    <property type="match status" value="1"/>
</dbReference>
<dbReference type="SUPFAM" id="SSF53335">
    <property type="entry name" value="S-adenosyl-L-methionine-dependent methyltransferases"/>
    <property type="match status" value="1"/>
</dbReference>
<dbReference type="AlphaFoldDB" id="A0A2G6KHB9"/>
<proteinExistence type="predicted"/>
<dbReference type="EMBL" id="PDSL01000020">
    <property type="protein sequence ID" value="PIE34402.1"/>
    <property type="molecule type" value="Genomic_DNA"/>
</dbReference>
<gene>
    <name evidence="5" type="ORF">CSA55_01140</name>
</gene>
<dbReference type="PANTHER" id="PTHR33841:SF5">
    <property type="entry name" value="DNA METHYLASE (MODIFICATION METHYLASE) (METHYLTRANSFERASE)-RELATED"/>
    <property type="match status" value="1"/>
</dbReference>
<keyword evidence="1" id="KW-0489">Methyltransferase</keyword>
<evidence type="ECO:0000313" key="6">
    <source>
        <dbReference type="Proteomes" id="UP000230914"/>
    </source>
</evidence>
<keyword evidence="3" id="KW-0949">S-adenosyl-L-methionine</keyword>
<dbReference type="Gene3D" id="3.40.50.150">
    <property type="entry name" value="Vaccinia Virus protein VP39"/>
    <property type="match status" value="1"/>
</dbReference>
<dbReference type="GO" id="GO:0009007">
    <property type="term" value="F:site-specific DNA-methyltransferase (adenine-specific) activity"/>
    <property type="evidence" value="ECO:0007669"/>
    <property type="project" value="UniProtKB-EC"/>
</dbReference>
<evidence type="ECO:0000256" key="1">
    <source>
        <dbReference type="ARBA" id="ARBA00022603"/>
    </source>
</evidence>
<accession>A0A2G6KHB9</accession>
<dbReference type="InterPro" id="IPR050953">
    <property type="entry name" value="N4_N6_ade-DNA_methylase"/>
</dbReference>
<keyword evidence="2" id="KW-0808">Transferase</keyword>
<reference evidence="5 6" key="1">
    <citation type="submission" date="2017-10" db="EMBL/GenBank/DDBJ databases">
        <title>Novel microbial diversity and functional potential in the marine mammal oral microbiome.</title>
        <authorList>
            <person name="Dudek N.K."/>
            <person name="Sun C.L."/>
            <person name="Burstein D."/>
            <person name="Kantor R.S."/>
            <person name="Aliaga Goltsman D.S."/>
            <person name="Bik E.M."/>
            <person name="Thomas B.C."/>
            <person name="Banfield J.F."/>
            <person name="Relman D.A."/>
        </authorList>
    </citation>
    <scope>NUCLEOTIDE SEQUENCE [LARGE SCALE GENOMIC DNA]</scope>
    <source>
        <strain evidence="5">DOLJORAL78_61_10</strain>
    </source>
</reference>
<dbReference type="GO" id="GO:0032259">
    <property type="term" value="P:methylation"/>
    <property type="evidence" value="ECO:0007669"/>
    <property type="project" value="UniProtKB-KW"/>
</dbReference>
<organism evidence="5 6">
    <name type="scientific">Ilumatobacter coccineus</name>
    <dbReference type="NCBI Taxonomy" id="467094"/>
    <lineage>
        <taxon>Bacteria</taxon>
        <taxon>Bacillati</taxon>
        <taxon>Actinomycetota</taxon>
        <taxon>Acidimicrobiia</taxon>
        <taxon>Acidimicrobiales</taxon>
        <taxon>Ilumatobacteraceae</taxon>
        <taxon>Ilumatobacter</taxon>
    </lineage>
</organism>
<dbReference type="InterPro" id="IPR029063">
    <property type="entry name" value="SAM-dependent_MTases_sf"/>
</dbReference>
<dbReference type="CDD" id="cd02440">
    <property type="entry name" value="AdoMet_MTases"/>
    <property type="match status" value="1"/>
</dbReference>
<evidence type="ECO:0000256" key="3">
    <source>
        <dbReference type="ARBA" id="ARBA00022691"/>
    </source>
</evidence>
<name>A0A2G6KHB9_9ACTN</name>
<feature type="domain" description="Methyltransferase" evidence="4">
    <location>
        <begin position="44"/>
        <end position="110"/>
    </location>
</feature>
<dbReference type="InterPro" id="IPR041698">
    <property type="entry name" value="Methyltransf_25"/>
</dbReference>
<dbReference type="Proteomes" id="UP000230914">
    <property type="component" value="Unassembled WGS sequence"/>
</dbReference>
<evidence type="ECO:0000259" key="4">
    <source>
        <dbReference type="Pfam" id="PF13649"/>
    </source>
</evidence>